<comment type="caution">
    <text evidence="1">The sequence shown here is derived from an EMBL/GenBank/DDBJ whole genome shotgun (WGS) entry which is preliminary data.</text>
</comment>
<evidence type="ECO:0000313" key="2">
    <source>
        <dbReference type="Proteomes" id="UP001234297"/>
    </source>
</evidence>
<accession>A0ACC2MX17</accession>
<evidence type="ECO:0000313" key="1">
    <source>
        <dbReference type="EMBL" id="KAJ8649978.1"/>
    </source>
</evidence>
<protein>
    <submittedName>
        <fullName evidence="1">Uncharacterized protein</fullName>
    </submittedName>
</protein>
<dbReference type="EMBL" id="CM056809">
    <property type="protein sequence ID" value="KAJ8649978.1"/>
    <property type="molecule type" value="Genomic_DNA"/>
</dbReference>
<reference evidence="1 2" key="1">
    <citation type="journal article" date="2022" name="Hortic Res">
        <title>A haplotype resolved chromosomal level avocado genome allows analysis of novel avocado genes.</title>
        <authorList>
            <person name="Nath O."/>
            <person name="Fletcher S.J."/>
            <person name="Hayward A."/>
            <person name="Shaw L.M."/>
            <person name="Masouleh A.K."/>
            <person name="Furtado A."/>
            <person name="Henry R.J."/>
            <person name="Mitter N."/>
        </authorList>
    </citation>
    <scope>NUCLEOTIDE SEQUENCE [LARGE SCALE GENOMIC DNA]</scope>
    <source>
        <strain evidence="2">cv. Hass</strain>
    </source>
</reference>
<dbReference type="Proteomes" id="UP001234297">
    <property type="component" value="Chromosome 1"/>
</dbReference>
<gene>
    <name evidence="1" type="ORF">MRB53_003001</name>
</gene>
<organism evidence="1 2">
    <name type="scientific">Persea americana</name>
    <name type="common">Avocado</name>
    <dbReference type="NCBI Taxonomy" id="3435"/>
    <lineage>
        <taxon>Eukaryota</taxon>
        <taxon>Viridiplantae</taxon>
        <taxon>Streptophyta</taxon>
        <taxon>Embryophyta</taxon>
        <taxon>Tracheophyta</taxon>
        <taxon>Spermatophyta</taxon>
        <taxon>Magnoliopsida</taxon>
        <taxon>Magnoliidae</taxon>
        <taxon>Laurales</taxon>
        <taxon>Lauraceae</taxon>
        <taxon>Persea</taxon>
    </lineage>
</organism>
<sequence>MLDRVFIMISGLEKSFCIRLNEAHISHFLLRIFFLQQISMAASSATLSLISGSHFKSGDLQNTKFSTFGQSSKLSFQRKSNQPKPSLSVRAEYNDSSRGGGGGGDFVAGFLLGGALFGTLAYIFAPQIRRSILNEDEYGFRKAKRPIYYDEGLEKTRQTLNAKISQLNSAIDNVSSRLRGGNNAAKEPIEIDSEVEATM</sequence>
<name>A0ACC2MX17_PERAE</name>
<keyword evidence="2" id="KW-1185">Reference proteome</keyword>
<proteinExistence type="predicted"/>